<gene>
    <name evidence="1" type="ORF">CO137_03510</name>
</gene>
<dbReference type="InterPro" id="IPR036412">
    <property type="entry name" value="HAD-like_sf"/>
</dbReference>
<dbReference type="SUPFAM" id="SSF56784">
    <property type="entry name" value="HAD-like"/>
    <property type="match status" value="1"/>
</dbReference>
<dbReference type="Proteomes" id="UP000230843">
    <property type="component" value="Unassembled WGS sequence"/>
</dbReference>
<accession>A0A2M7Z640</accession>
<comment type="caution">
    <text evidence="1">The sequence shown here is derived from an EMBL/GenBank/DDBJ whole genome shotgun (WGS) entry which is preliminary data.</text>
</comment>
<evidence type="ECO:0000313" key="1">
    <source>
        <dbReference type="EMBL" id="PJA89587.1"/>
    </source>
</evidence>
<dbReference type="Gene3D" id="3.40.50.1000">
    <property type="entry name" value="HAD superfamily/HAD-like"/>
    <property type="match status" value="1"/>
</dbReference>
<sequence length="204" mass="23841">MNLPKNCCLLFDLDGTLVTFKDKKQGLWNIFLKKGISDEIIKENYQKVINSAFNLEKFLDSFENLEKTGIIIEMQNWLNKNIILYPDASFIKNKGFSFILFTFGDIKYQLEKINAVEIKPDLFLFSEKFPKIHTIKSFITSLAPKIKKNGPIIFIDNSFLELDAVRDEGYSENKIITIWLNRNKSNDKPKYKHLEINSLNELNF</sequence>
<name>A0A2M7Z640_9BACT</name>
<dbReference type="InterPro" id="IPR023214">
    <property type="entry name" value="HAD_sf"/>
</dbReference>
<evidence type="ECO:0008006" key="3">
    <source>
        <dbReference type="Google" id="ProtNLM"/>
    </source>
</evidence>
<dbReference type="EMBL" id="PFVJ01000075">
    <property type="protein sequence ID" value="PJA89587.1"/>
    <property type="molecule type" value="Genomic_DNA"/>
</dbReference>
<organism evidence="1 2">
    <name type="scientific">Candidatus Magasanikbacteria bacterium CG_4_9_14_3_um_filter_32_9</name>
    <dbReference type="NCBI Taxonomy" id="1974644"/>
    <lineage>
        <taxon>Bacteria</taxon>
        <taxon>Candidatus Magasanikiibacteriota</taxon>
    </lineage>
</organism>
<proteinExistence type="predicted"/>
<protein>
    <recommendedName>
        <fullName evidence="3">FCP1 homology domain-containing protein</fullName>
    </recommendedName>
</protein>
<reference evidence="2" key="1">
    <citation type="submission" date="2017-09" db="EMBL/GenBank/DDBJ databases">
        <title>Depth-based differentiation of microbial function through sediment-hosted aquifers and enrichment of novel symbionts in the deep terrestrial subsurface.</title>
        <authorList>
            <person name="Probst A.J."/>
            <person name="Ladd B."/>
            <person name="Jarett J.K."/>
            <person name="Geller-Mcgrath D.E."/>
            <person name="Sieber C.M.K."/>
            <person name="Emerson J.B."/>
            <person name="Anantharaman K."/>
            <person name="Thomas B.C."/>
            <person name="Malmstrom R."/>
            <person name="Stieglmeier M."/>
            <person name="Klingl A."/>
            <person name="Woyke T."/>
            <person name="Ryan C.M."/>
            <person name="Banfield J.F."/>
        </authorList>
    </citation>
    <scope>NUCLEOTIDE SEQUENCE [LARGE SCALE GENOMIC DNA]</scope>
</reference>
<dbReference type="AlphaFoldDB" id="A0A2M7Z640"/>
<evidence type="ECO:0000313" key="2">
    <source>
        <dbReference type="Proteomes" id="UP000230843"/>
    </source>
</evidence>